<proteinExistence type="predicted"/>
<dbReference type="InterPro" id="IPR018880">
    <property type="entry name" value="Phage_P4_Ash"/>
</dbReference>
<reference evidence="1" key="1">
    <citation type="submission" date="2018-05" db="EMBL/GenBank/DDBJ databases">
        <authorList>
            <person name="Ashton P.M."/>
            <person name="Dallman T."/>
            <person name="Nair S."/>
            <person name="De Pinna E."/>
            <person name="Peters T."/>
            <person name="Grant K."/>
        </authorList>
    </citation>
    <scope>NUCLEOTIDE SEQUENCE</scope>
    <source>
        <strain evidence="1">287711</strain>
    </source>
</reference>
<dbReference type="NCBIfam" id="NF033153">
    <property type="entry name" value="phage_ICD_like"/>
    <property type="match status" value="1"/>
</dbReference>
<dbReference type="EMBL" id="AAVUMO010000094">
    <property type="protein sequence ID" value="EGE3747313.1"/>
    <property type="molecule type" value="Genomic_DNA"/>
</dbReference>
<accession>A0A8H9AG89</accession>
<protein>
    <submittedName>
        <fullName evidence="1">Ash-like/host cell division inhibitor Icd-like protein</fullName>
    </submittedName>
</protein>
<organism evidence="1">
    <name type="scientific">Shigella boydii</name>
    <dbReference type="NCBI Taxonomy" id="621"/>
    <lineage>
        <taxon>Bacteria</taxon>
        <taxon>Pseudomonadati</taxon>
        <taxon>Pseudomonadota</taxon>
        <taxon>Gammaproteobacteria</taxon>
        <taxon>Enterobacterales</taxon>
        <taxon>Enterobacteriaceae</taxon>
        <taxon>Shigella</taxon>
    </lineage>
</organism>
<gene>
    <name evidence="1" type="ORF">DLV22_22125</name>
</gene>
<dbReference type="Pfam" id="PF10554">
    <property type="entry name" value="Phage_ASH"/>
    <property type="match status" value="1"/>
</dbReference>
<sequence>MRRSSSHHGADSDYSASLALRRWRRLISPRMAALINCPVLSPSSFTFSMPSIISWAIRAVTDCDFAFFGPVAMSNPSCFWCKTIYTKKNYFEGLTCKILLFYIVSYTLSIQGSESAKPSSAGTLTGLLTTNDRKRIEVAMLNHTTHPQGRDSHNLNKAGVKNQLIATASQGYDLSAPAKSGAGIGVLVFNEAHNTRPACFFVPDSHTLSMVGCMGAEQSAPGSSLTGYANPAQSTASEIGVSCGGFINPNEEAANMATTPTLVHSQTAFIWRFIAFGASEHQIIHVTAWTEREARSRCPSGCVAVFAARIRQGVGHA</sequence>
<evidence type="ECO:0000313" key="1">
    <source>
        <dbReference type="EMBL" id="EGE3747313.1"/>
    </source>
</evidence>
<dbReference type="Proteomes" id="UP000864586">
    <property type="component" value="Unassembled WGS sequence"/>
</dbReference>
<comment type="caution">
    <text evidence="1">The sequence shown here is derived from an EMBL/GenBank/DDBJ whole genome shotgun (WGS) entry which is preliminary data.</text>
</comment>
<name>A0A8H9AG89_SHIBO</name>
<dbReference type="AlphaFoldDB" id="A0A8H9AG89"/>